<evidence type="ECO:0000313" key="1">
    <source>
        <dbReference type="EMBL" id="KAL2611284.1"/>
    </source>
</evidence>
<dbReference type="Gene3D" id="3.40.50.1820">
    <property type="entry name" value="alpha/beta hydrolase"/>
    <property type="match status" value="1"/>
</dbReference>
<organism evidence="1 2">
    <name type="scientific">Riccia fluitans</name>
    <dbReference type="NCBI Taxonomy" id="41844"/>
    <lineage>
        <taxon>Eukaryota</taxon>
        <taxon>Viridiplantae</taxon>
        <taxon>Streptophyta</taxon>
        <taxon>Embryophyta</taxon>
        <taxon>Marchantiophyta</taxon>
        <taxon>Marchantiopsida</taxon>
        <taxon>Marchantiidae</taxon>
        <taxon>Marchantiales</taxon>
        <taxon>Ricciaceae</taxon>
        <taxon>Riccia</taxon>
    </lineage>
</organism>
<gene>
    <name evidence="1" type="ORF">R1flu_022976</name>
</gene>
<dbReference type="PANTHER" id="PTHR11005">
    <property type="entry name" value="LYSOSOMAL ACID LIPASE-RELATED"/>
    <property type="match status" value="1"/>
</dbReference>
<accession>A0ABD1XQR4</accession>
<dbReference type="AlphaFoldDB" id="A0ABD1XQR4"/>
<evidence type="ECO:0000313" key="2">
    <source>
        <dbReference type="Proteomes" id="UP001605036"/>
    </source>
</evidence>
<name>A0ABD1XQR4_9MARC</name>
<sequence>MYSADGFELAMHRVGRKTTADSRAAPVLIMHLEFLNGDSWFQFTDAADRLLPMLLVDAGFDVWIGHERATYWSHGHLDLETTDTRYWDWTWDDHAHYDVPVYLDFINNVTASSVHYIGLSESATAGAATATMLQNSLLIRSLTLIGPTIYIGDTNSIVMAAWAFIFGDIIDEGNYENGYQSGSFNFSTCSRFT</sequence>
<evidence type="ECO:0008006" key="3">
    <source>
        <dbReference type="Google" id="ProtNLM"/>
    </source>
</evidence>
<protein>
    <recommendedName>
        <fullName evidence="3">Triacylglycerol lipase</fullName>
    </recommendedName>
</protein>
<dbReference type="EMBL" id="JBHFFA010000007">
    <property type="protein sequence ID" value="KAL2611284.1"/>
    <property type="molecule type" value="Genomic_DNA"/>
</dbReference>
<proteinExistence type="predicted"/>
<comment type="caution">
    <text evidence="1">The sequence shown here is derived from an EMBL/GenBank/DDBJ whole genome shotgun (WGS) entry which is preliminary data.</text>
</comment>
<reference evidence="1 2" key="1">
    <citation type="submission" date="2024-09" db="EMBL/GenBank/DDBJ databases">
        <title>Chromosome-scale assembly of Riccia fluitans.</title>
        <authorList>
            <person name="Paukszto L."/>
            <person name="Sawicki J."/>
            <person name="Karawczyk K."/>
            <person name="Piernik-Szablinska J."/>
            <person name="Szczecinska M."/>
            <person name="Mazdziarz M."/>
        </authorList>
    </citation>
    <scope>NUCLEOTIDE SEQUENCE [LARGE SCALE GENOMIC DNA]</scope>
    <source>
        <strain evidence="1">Rf_01</strain>
        <tissue evidence="1">Aerial parts of the thallus</tissue>
    </source>
</reference>
<keyword evidence="2" id="KW-1185">Reference proteome</keyword>
<dbReference type="InterPro" id="IPR029058">
    <property type="entry name" value="AB_hydrolase_fold"/>
</dbReference>
<dbReference type="Proteomes" id="UP001605036">
    <property type="component" value="Unassembled WGS sequence"/>
</dbReference>
<dbReference type="SUPFAM" id="SSF53474">
    <property type="entry name" value="alpha/beta-Hydrolases"/>
    <property type="match status" value="1"/>
</dbReference>